<keyword evidence="2" id="KW-1185">Reference proteome</keyword>
<dbReference type="EMBL" id="CM003609">
    <property type="protein sequence ID" value="KYP63730.1"/>
    <property type="molecule type" value="Genomic_DNA"/>
</dbReference>
<evidence type="ECO:0000313" key="2">
    <source>
        <dbReference type="Proteomes" id="UP000075243"/>
    </source>
</evidence>
<dbReference type="Proteomes" id="UP000075243">
    <property type="component" value="Chromosome 7"/>
</dbReference>
<proteinExistence type="predicted"/>
<accession>A0A151T9J0</accession>
<name>A0A151T9J0_CAJCA</name>
<dbReference type="AlphaFoldDB" id="A0A151T9J0"/>
<protein>
    <recommendedName>
        <fullName evidence="3">Retrovirus-related Pol polyprotein from transposon TNT 1-94</fullName>
    </recommendedName>
</protein>
<evidence type="ECO:0008006" key="3">
    <source>
        <dbReference type="Google" id="ProtNLM"/>
    </source>
</evidence>
<gene>
    <name evidence="1" type="ORF">KK1_018312</name>
</gene>
<dbReference type="Gramene" id="C.cajan_17786.t">
    <property type="protein sequence ID" value="C.cajan_17786.t.cds1"/>
    <property type="gene ID" value="C.cajan_17786"/>
</dbReference>
<reference evidence="1 2" key="1">
    <citation type="journal article" date="2012" name="Nat. Biotechnol.">
        <title>Draft genome sequence of pigeonpea (Cajanus cajan), an orphan legume crop of resource-poor farmers.</title>
        <authorList>
            <person name="Varshney R.K."/>
            <person name="Chen W."/>
            <person name="Li Y."/>
            <person name="Bharti A.K."/>
            <person name="Saxena R.K."/>
            <person name="Schlueter J.A."/>
            <person name="Donoghue M.T."/>
            <person name="Azam S."/>
            <person name="Fan G."/>
            <person name="Whaley A.M."/>
            <person name="Farmer A.D."/>
            <person name="Sheridan J."/>
            <person name="Iwata A."/>
            <person name="Tuteja R."/>
            <person name="Penmetsa R.V."/>
            <person name="Wu W."/>
            <person name="Upadhyaya H.D."/>
            <person name="Yang S.P."/>
            <person name="Shah T."/>
            <person name="Saxena K.B."/>
            <person name="Michael T."/>
            <person name="McCombie W.R."/>
            <person name="Yang B."/>
            <person name="Zhang G."/>
            <person name="Yang H."/>
            <person name="Wang J."/>
            <person name="Spillane C."/>
            <person name="Cook D.R."/>
            <person name="May G.D."/>
            <person name="Xu X."/>
            <person name="Jackson S.A."/>
        </authorList>
    </citation>
    <scope>NUCLEOTIDE SEQUENCE [LARGE SCALE GENOMIC DNA]</scope>
    <source>
        <strain evidence="2">cv. Asha</strain>
    </source>
</reference>
<sequence length="60" mass="6929">MTEFRSSRKVRMKMEEYLIKMKSLANNLKLIGNPISITNLIIQTLAILDFDIQGYNSPII</sequence>
<evidence type="ECO:0000313" key="1">
    <source>
        <dbReference type="EMBL" id="KYP63730.1"/>
    </source>
</evidence>
<organism evidence="1 2">
    <name type="scientific">Cajanus cajan</name>
    <name type="common">Pigeon pea</name>
    <name type="synonym">Cajanus indicus</name>
    <dbReference type="NCBI Taxonomy" id="3821"/>
    <lineage>
        <taxon>Eukaryota</taxon>
        <taxon>Viridiplantae</taxon>
        <taxon>Streptophyta</taxon>
        <taxon>Embryophyta</taxon>
        <taxon>Tracheophyta</taxon>
        <taxon>Spermatophyta</taxon>
        <taxon>Magnoliopsida</taxon>
        <taxon>eudicotyledons</taxon>
        <taxon>Gunneridae</taxon>
        <taxon>Pentapetalae</taxon>
        <taxon>rosids</taxon>
        <taxon>fabids</taxon>
        <taxon>Fabales</taxon>
        <taxon>Fabaceae</taxon>
        <taxon>Papilionoideae</taxon>
        <taxon>50 kb inversion clade</taxon>
        <taxon>NPAAA clade</taxon>
        <taxon>indigoferoid/millettioid clade</taxon>
        <taxon>Phaseoleae</taxon>
        <taxon>Cajanus</taxon>
    </lineage>
</organism>